<keyword evidence="2" id="KW-1185">Reference proteome</keyword>
<dbReference type="AlphaFoldDB" id="A0A4R6BK97"/>
<name>A0A4R6BK97_9STAP</name>
<evidence type="ECO:0000313" key="1">
    <source>
        <dbReference type="EMBL" id="TDM02070.1"/>
    </source>
</evidence>
<organism evidence="1 2">
    <name type="scientific">Macrococcus hajekii</name>
    <dbReference type="NCBI Taxonomy" id="198482"/>
    <lineage>
        <taxon>Bacteria</taxon>
        <taxon>Bacillati</taxon>
        <taxon>Bacillota</taxon>
        <taxon>Bacilli</taxon>
        <taxon>Bacillales</taxon>
        <taxon>Staphylococcaceae</taxon>
        <taxon>Macrococcus</taxon>
    </lineage>
</organism>
<comment type="caution">
    <text evidence="1">The sequence shown here is derived from an EMBL/GenBank/DDBJ whole genome shotgun (WGS) entry which is preliminary data.</text>
</comment>
<evidence type="ECO:0000313" key="2">
    <source>
        <dbReference type="Proteomes" id="UP000295328"/>
    </source>
</evidence>
<accession>A0A4R6BK97</accession>
<dbReference type="RefSeq" id="WP_133430081.1">
    <property type="nucleotide sequence ID" value="NZ_BMCC01000003.1"/>
</dbReference>
<gene>
    <name evidence="1" type="ORF">ERX37_07665</name>
</gene>
<proteinExistence type="predicted"/>
<dbReference type="EMBL" id="SCWE01000002">
    <property type="protein sequence ID" value="TDM02070.1"/>
    <property type="molecule type" value="Genomic_DNA"/>
</dbReference>
<reference evidence="1 2" key="1">
    <citation type="submission" date="2019-01" db="EMBL/GenBank/DDBJ databases">
        <title>Draft genome sequences of the type strains of six Macrococcus species.</title>
        <authorList>
            <person name="Mazhar S."/>
            <person name="Altermann E."/>
            <person name="Hill C."/>
            <person name="Mcauliffe O."/>
        </authorList>
    </citation>
    <scope>NUCLEOTIDE SEQUENCE [LARGE SCALE GENOMIC DNA]</scope>
    <source>
        <strain evidence="1 2">CCM4809</strain>
    </source>
</reference>
<sequence>MKTVIKVIVYTILAMSLGQTFDVTGQHSLAITYYSLLGFATYELMKLEEREELKHVKRS</sequence>
<dbReference type="Proteomes" id="UP000295328">
    <property type="component" value="Unassembled WGS sequence"/>
</dbReference>
<protein>
    <submittedName>
        <fullName evidence="1">Uncharacterized protein</fullName>
    </submittedName>
</protein>